<dbReference type="OMA" id="DEDCYEQ"/>
<dbReference type="GO" id="GO:0034451">
    <property type="term" value="C:centriolar satellite"/>
    <property type="evidence" value="ECO:0007669"/>
    <property type="project" value="Ensembl"/>
</dbReference>
<reference evidence="3" key="1">
    <citation type="submission" date="2025-08" db="UniProtKB">
        <authorList>
            <consortium name="Ensembl"/>
        </authorList>
    </citation>
    <scope>IDENTIFICATION</scope>
</reference>
<dbReference type="GO" id="GO:0001920">
    <property type="term" value="P:negative regulation of receptor recycling"/>
    <property type="evidence" value="ECO:0007669"/>
    <property type="project" value="Ensembl"/>
</dbReference>
<evidence type="ECO:0000256" key="2">
    <source>
        <dbReference type="SAM" id="Phobius"/>
    </source>
</evidence>
<feature type="compositionally biased region" description="Basic residues" evidence="1">
    <location>
        <begin position="113"/>
        <end position="123"/>
    </location>
</feature>
<keyword evidence="4" id="KW-1185">Reference proteome</keyword>
<protein>
    <submittedName>
        <fullName evidence="3">T cell receptor associated transmembrane adaptor 1</fullName>
    </submittedName>
</protein>
<dbReference type="Proteomes" id="UP000694392">
    <property type="component" value="Unplaced"/>
</dbReference>
<dbReference type="PANTHER" id="PTHR15951">
    <property type="entry name" value="T-CELL RECEPTOR-ASSOCIATED TRANSMEMBRANE ADAPTER 1"/>
    <property type="match status" value="1"/>
</dbReference>
<dbReference type="GO" id="GO:0072686">
    <property type="term" value="C:mitotic spindle"/>
    <property type="evidence" value="ECO:0007669"/>
    <property type="project" value="Ensembl"/>
</dbReference>
<dbReference type="GO" id="GO:0050850">
    <property type="term" value="P:positive regulation of calcium-mediated signaling"/>
    <property type="evidence" value="ECO:0007669"/>
    <property type="project" value="Ensembl"/>
</dbReference>
<evidence type="ECO:0000313" key="4">
    <source>
        <dbReference type="Proteomes" id="UP000694392"/>
    </source>
</evidence>
<dbReference type="Pfam" id="PF15330">
    <property type="entry name" value="SIT"/>
    <property type="match status" value="1"/>
</dbReference>
<keyword evidence="2" id="KW-0812">Transmembrane</keyword>
<dbReference type="PANTHER" id="PTHR15951:SF2">
    <property type="entry name" value="T-CELL RECEPTOR-ASSOCIATED TRANSMEMBRANE ADAPTER 1"/>
    <property type="match status" value="1"/>
</dbReference>
<accession>A0A8D0LCL2</accession>
<reference evidence="3" key="2">
    <citation type="submission" date="2025-09" db="UniProtKB">
        <authorList>
            <consortium name="Ensembl"/>
        </authorList>
    </citation>
    <scope>IDENTIFICATION</scope>
</reference>
<dbReference type="GO" id="GO:0051051">
    <property type="term" value="P:negative regulation of transport"/>
    <property type="evidence" value="ECO:0007669"/>
    <property type="project" value="Ensembl"/>
</dbReference>
<proteinExistence type="predicted"/>
<dbReference type="InterPro" id="IPR020399">
    <property type="entry name" value="T-cell_rcpt-assoc_TM_adapter-1"/>
</dbReference>
<dbReference type="Ensembl" id="ENSSPUT00000026807.1">
    <property type="protein sequence ID" value="ENSSPUP00000025118.1"/>
    <property type="gene ID" value="ENSSPUG00000019245.1"/>
</dbReference>
<keyword evidence="2" id="KW-0472">Membrane</keyword>
<organism evidence="3 4">
    <name type="scientific">Sphenodon punctatus</name>
    <name type="common">Tuatara</name>
    <name type="synonym">Hatteria punctata</name>
    <dbReference type="NCBI Taxonomy" id="8508"/>
    <lineage>
        <taxon>Eukaryota</taxon>
        <taxon>Metazoa</taxon>
        <taxon>Chordata</taxon>
        <taxon>Craniata</taxon>
        <taxon>Vertebrata</taxon>
        <taxon>Euteleostomi</taxon>
        <taxon>Lepidosauria</taxon>
        <taxon>Sphenodontia</taxon>
        <taxon>Sphenodontidae</taxon>
        <taxon>Sphenodon</taxon>
    </lineage>
</organism>
<evidence type="ECO:0000256" key="1">
    <source>
        <dbReference type="SAM" id="MobiDB-lite"/>
    </source>
</evidence>
<sequence length="191" mass="22091">MTNVDCHYSIWGLLAFVILVMIISVILNIAHCIEAKNRKGKMYYQEYEYSPSYDDYYTAECPVYGNLSQDILDESCYEQMKGQPQRTSKDVKNPGRLISESQMCYASLDHSIKGKHRKPRKKKEPSLEVEEEQNTADSTLASKTSIYLNSEQLSAEKKVAEEDIHYDPIRLFGLIHATRDTEFEMEKNLNE</sequence>
<dbReference type="AlphaFoldDB" id="A0A8D0LCL2"/>
<feature type="region of interest" description="Disordered" evidence="1">
    <location>
        <begin position="112"/>
        <end position="138"/>
    </location>
</feature>
<feature type="transmembrane region" description="Helical" evidence="2">
    <location>
        <begin position="12"/>
        <end position="33"/>
    </location>
</feature>
<dbReference type="GO" id="GO:0042101">
    <property type="term" value="C:T cell receptor complex"/>
    <property type="evidence" value="ECO:0007669"/>
    <property type="project" value="Ensembl"/>
</dbReference>
<keyword evidence="2" id="KW-1133">Transmembrane helix</keyword>
<dbReference type="GeneTree" id="ENSGT00390000004910"/>
<evidence type="ECO:0000313" key="3">
    <source>
        <dbReference type="Ensembl" id="ENSSPUP00000025118.1"/>
    </source>
</evidence>
<name>A0A8D0LCL2_SPHPU</name>
<gene>
    <name evidence="3" type="primary">TRAT1</name>
</gene>
<dbReference type="GO" id="GO:0050862">
    <property type="term" value="P:positive regulation of T cell receptor signaling pathway"/>
    <property type="evidence" value="ECO:0007669"/>
    <property type="project" value="Ensembl"/>
</dbReference>